<sequence length="461" mass="50734">MWSEAMSSLAKMYPKLSPVELSAILMKGAAMSASLERDSGFNSGSSEHEDDLKSLDQSSRDGLISPENSSEDSVEVKRPSSSPSATVTTATTTSATSSLLSAPQSVAVALVKNKRKSSEPLRVVAETELLAPLKKRIRYDHQAQVQTALQPTTQEDDEAGELEVEEERCVSRTTTSPFRPWAPEPGHTSGSQATMAASFPHPADLLVRHPAVTTLHRPPFSTSPLDQQQQQPLALVAKKCSTNGVEQSHGVTSPSRAPPSPARRSSECTSHSEEDGSEMALQRKLQMLQHQQHQQQQNHHHLSSHHPHEEFVAPRAPPSIDDGRSNDSMTDHEHQHQHQQQQQLHGKGCSSSSSSSAIHSRNYKNMTRERRIEANARERTRVHTISAAYEKLRRAIPAYSNAQKLSKLSILRIACSYILTLSRMAGEDYSEDASEPSIADCVAMVTQTIQTEGKIRKKKDE</sequence>
<comment type="subcellular location">
    <subcellularLocation>
        <location evidence="2">Cytoplasm</location>
    </subcellularLocation>
    <subcellularLocation>
        <location evidence="1">Nucleus speckle</location>
    </subcellularLocation>
</comment>
<feature type="region of interest" description="Disordered" evidence="7">
    <location>
        <begin position="35"/>
        <end position="102"/>
    </location>
</feature>
<dbReference type="InterPro" id="IPR050359">
    <property type="entry name" value="bHLH_transcription_factors"/>
</dbReference>
<organism evidence="9">
    <name type="scientific">Anopheles braziliensis</name>
    <dbReference type="NCBI Taxonomy" id="58242"/>
    <lineage>
        <taxon>Eukaryota</taxon>
        <taxon>Metazoa</taxon>
        <taxon>Ecdysozoa</taxon>
        <taxon>Arthropoda</taxon>
        <taxon>Hexapoda</taxon>
        <taxon>Insecta</taxon>
        <taxon>Pterygota</taxon>
        <taxon>Neoptera</taxon>
        <taxon>Endopterygota</taxon>
        <taxon>Diptera</taxon>
        <taxon>Nematocera</taxon>
        <taxon>Culicoidea</taxon>
        <taxon>Culicidae</taxon>
        <taxon>Anophelinae</taxon>
        <taxon>Anopheles</taxon>
    </lineage>
</organism>
<dbReference type="InterPro" id="IPR032660">
    <property type="entry name" value="ATOH8_bHLH"/>
</dbReference>
<dbReference type="GO" id="GO:0005737">
    <property type="term" value="C:cytoplasm"/>
    <property type="evidence" value="ECO:0007669"/>
    <property type="project" value="UniProtKB-SubCell"/>
</dbReference>
<proteinExistence type="predicted"/>
<dbReference type="FunFam" id="4.10.280.10:FF:000052">
    <property type="entry name" value="Protein atonal homolog 8"/>
    <property type="match status" value="1"/>
</dbReference>
<dbReference type="AlphaFoldDB" id="A0A2M3ZG73"/>
<evidence type="ECO:0000313" key="9">
    <source>
        <dbReference type="EMBL" id="MBW27532.1"/>
    </source>
</evidence>
<keyword evidence="4" id="KW-0238">DNA-binding</keyword>
<evidence type="ECO:0000256" key="2">
    <source>
        <dbReference type="ARBA" id="ARBA00004496"/>
    </source>
</evidence>
<dbReference type="Gene3D" id="4.10.280.10">
    <property type="entry name" value="Helix-loop-helix DNA-binding domain"/>
    <property type="match status" value="1"/>
</dbReference>
<feature type="compositionally biased region" description="Basic and acidic residues" evidence="7">
    <location>
        <begin position="264"/>
        <end position="274"/>
    </location>
</feature>
<accession>A0A2M3ZG73</accession>
<keyword evidence="3" id="KW-0805">Transcription regulation</keyword>
<dbReference type="Pfam" id="PF00010">
    <property type="entry name" value="HLH"/>
    <property type="match status" value="1"/>
</dbReference>
<feature type="domain" description="BHLH" evidence="8">
    <location>
        <begin position="369"/>
        <end position="421"/>
    </location>
</feature>
<dbReference type="PROSITE" id="PS50888">
    <property type="entry name" value="BHLH"/>
    <property type="match status" value="1"/>
</dbReference>
<feature type="compositionally biased region" description="Basic and acidic residues" evidence="7">
    <location>
        <begin position="321"/>
        <end position="336"/>
    </location>
</feature>
<feature type="region of interest" description="Disordered" evidence="7">
    <location>
        <begin position="241"/>
        <end position="365"/>
    </location>
</feature>
<dbReference type="GO" id="GO:0045944">
    <property type="term" value="P:positive regulation of transcription by RNA polymerase II"/>
    <property type="evidence" value="ECO:0007669"/>
    <property type="project" value="TreeGrafter"/>
</dbReference>
<dbReference type="GO" id="GO:0070888">
    <property type="term" value="F:E-box binding"/>
    <property type="evidence" value="ECO:0007669"/>
    <property type="project" value="TreeGrafter"/>
</dbReference>
<dbReference type="PANTHER" id="PTHR19290">
    <property type="entry name" value="BASIC HELIX-LOOP-HELIX PROTEIN NEUROGENIN-RELATED"/>
    <property type="match status" value="1"/>
</dbReference>
<feature type="compositionally biased region" description="Acidic residues" evidence="7">
    <location>
        <begin position="154"/>
        <end position="166"/>
    </location>
</feature>
<evidence type="ECO:0000259" key="8">
    <source>
        <dbReference type="PROSITE" id="PS50888"/>
    </source>
</evidence>
<dbReference type="InterPro" id="IPR011598">
    <property type="entry name" value="bHLH_dom"/>
</dbReference>
<evidence type="ECO:0000256" key="3">
    <source>
        <dbReference type="ARBA" id="ARBA00023015"/>
    </source>
</evidence>
<dbReference type="GO" id="GO:0016607">
    <property type="term" value="C:nuclear speck"/>
    <property type="evidence" value="ECO:0007669"/>
    <property type="project" value="UniProtKB-SubCell"/>
</dbReference>
<protein>
    <submittedName>
        <fullName evidence="9">Putative transcription factor atonal</fullName>
    </submittedName>
</protein>
<keyword evidence="6" id="KW-0539">Nucleus</keyword>
<feature type="region of interest" description="Disordered" evidence="7">
    <location>
        <begin position="146"/>
        <end position="195"/>
    </location>
</feature>
<name>A0A2M3ZG73_9DIPT</name>
<evidence type="ECO:0000256" key="6">
    <source>
        <dbReference type="ARBA" id="ARBA00023242"/>
    </source>
</evidence>
<dbReference type="CDD" id="cd11421">
    <property type="entry name" value="bHLH_TS_ATOH8"/>
    <property type="match status" value="1"/>
</dbReference>
<keyword evidence="5" id="KW-0804">Transcription</keyword>
<feature type="compositionally biased region" description="Polar residues" evidence="7">
    <location>
        <begin position="241"/>
        <end position="252"/>
    </location>
</feature>
<evidence type="ECO:0000256" key="5">
    <source>
        <dbReference type="ARBA" id="ARBA00023163"/>
    </source>
</evidence>
<dbReference type="SMART" id="SM00353">
    <property type="entry name" value="HLH"/>
    <property type="match status" value="1"/>
</dbReference>
<dbReference type="InterPro" id="IPR036638">
    <property type="entry name" value="HLH_DNA-bd_sf"/>
</dbReference>
<evidence type="ECO:0000256" key="7">
    <source>
        <dbReference type="SAM" id="MobiDB-lite"/>
    </source>
</evidence>
<dbReference type="PANTHER" id="PTHR19290:SF102">
    <property type="entry name" value="TRANSCRIPTION FACTOR ATOH8"/>
    <property type="match status" value="1"/>
</dbReference>
<feature type="compositionally biased region" description="Low complexity" evidence="7">
    <location>
        <begin position="285"/>
        <end position="297"/>
    </location>
</feature>
<dbReference type="GO" id="GO:0046983">
    <property type="term" value="F:protein dimerization activity"/>
    <property type="evidence" value="ECO:0007669"/>
    <property type="project" value="InterPro"/>
</dbReference>
<evidence type="ECO:0000256" key="4">
    <source>
        <dbReference type="ARBA" id="ARBA00023125"/>
    </source>
</evidence>
<dbReference type="EMBL" id="GGFM01006781">
    <property type="protein sequence ID" value="MBW27532.1"/>
    <property type="molecule type" value="Transcribed_RNA"/>
</dbReference>
<dbReference type="GO" id="GO:0003700">
    <property type="term" value="F:DNA-binding transcription factor activity"/>
    <property type="evidence" value="ECO:0007669"/>
    <property type="project" value="InterPro"/>
</dbReference>
<dbReference type="GO" id="GO:0009653">
    <property type="term" value="P:anatomical structure morphogenesis"/>
    <property type="evidence" value="ECO:0007669"/>
    <property type="project" value="TreeGrafter"/>
</dbReference>
<feature type="compositionally biased region" description="Low complexity" evidence="7">
    <location>
        <begin position="79"/>
        <end position="102"/>
    </location>
</feature>
<dbReference type="SUPFAM" id="SSF47459">
    <property type="entry name" value="HLH, helix-loop-helix DNA-binding domain"/>
    <property type="match status" value="1"/>
</dbReference>
<reference evidence="9" key="1">
    <citation type="submission" date="2018-01" db="EMBL/GenBank/DDBJ databases">
        <title>An insight into the sialome of Amazonian anophelines.</title>
        <authorList>
            <person name="Ribeiro J.M."/>
            <person name="Scarpassa V."/>
            <person name="Calvo E."/>
        </authorList>
    </citation>
    <scope>NUCLEOTIDE SEQUENCE</scope>
    <source>
        <tissue evidence="9">Salivary glands</tissue>
    </source>
</reference>
<evidence type="ECO:0000256" key="1">
    <source>
        <dbReference type="ARBA" id="ARBA00004324"/>
    </source>
</evidence>